<organism evidence="2 3">
    <name type="scientific">Nonomuraea ferruginea</name>
    <dbReference type="NCBI Taxonomy" id="46174"/>
    <lineage>
        <taxon>Bacteria</taxon>
        <taxon>Bacillati</taxon>
        <taxon>Actinomycetota</taxon>
        <taxon>Actinomycetes</taxon>
        <taxon>Streptosporangiales</taxon>
        <taxon>Streptosporangiaceae</taxon>
        <taxon>Nonomuraea</taxon>
    </lineage>
</organism>
<accession>A0ABT4T1U4</accession>
<dbReference type="EMBL" id="JAPNUD010000062">
    <property type="protein sequence ID" value="MDA0643249.1"/>
    <property type="molecule type" value="Genomic_DNA"/>
</dbReference>
<dbReference type="Proteomes" id="UP001212498">
    <property type="component" value="Unassembled WGS sequence"/>
</dbReference>
<sequence length="153" mass="17183">MTWSRRIRSTAGAALGALTLVLFTATPSSAEEHRHFNLVAHNGVDYAGNFAGPEPHLSAWLIFHSQREVFLRGHVHDTQVDGWCAMVSVTVNDGFPGAGTFRRETCGYLTKKFVDETINKTRLYTIKVAVGLRYPPTGQIRWGESVKYQNPYW</sequence>
<evidence type="ECO:0000313" key="2">
    <source>
        <dbReference type="EMBL" id="MDA0643249.1"/>
    </source>
</evidence>
<comment type="caution">
    <text evidence="2">The sequence shown here is derived from an EMBL/GenBank/DDBJ whole genome shotgun (WGS) entry which is preliminary data.</text>
</comment>
<reference evidence="2 3" key="1">
    <citation type="submission" date="2022-11" db="EMBL/GenBank/DDBJ databases">
        <title>Nonomuraea corallina sp. nov., a new species of the genus Nonomuraea isolated from sea side sediment in Thai sea.</title>
        <authorList>
            <person name="Ngamcharungchit C."/>
            <person name="Matsumoto A."/>
            <person name="Suriyachadkun C."/>
            <person name="Panbangred W."/>
            <person name="Inahashi Y."/>
            <person name="Intra B."/>
        </authorList>
    </citation>
    <scope>NUCLEOTIDE SEQUENCE [LARGE SCALE GENOMIC DNA]</scope>
    <source>
        <strain evidence="2 3">DSM 43553</strain>
    </source>
</reference>
<keyword evidence="3" id="KW-1185">Reference proteome</keyword>
<evidence type="ECO:0008006" key="4">
    <source>
        <dbReference type="Google" id="ProtNLM"/>
    </source>
</evidence>
<feature type="chain" id="PRO_5045840191" description="Secreted protein" evidence="1">
    <location>
        <begin position="31"/>
        <end position="153"/>
    </location>
</feature>
<evidence type="ECO:0000256" key="1">
    <source>
        <dbReference type="SAM" id="SignalP"/>
    </source>
</evidence>
<keyword evidence="1" id="KW-0732">Signal</keyword>
<gene>
    <name evidence="2" type="ORF">OUY24_21695</name>
</gene>
<dbReference type="RefSeq" id="WP_148030336.1">
    <property type="nucleotide sequence ID" value="NZ_BAABFD010000001.1"/>
</dbReference>
<protein>
    <recommendedName>
        <fullName evidence="4">Secreted protein</fullName>
    </recommendedName>
</protein>
<proteinExistence type="predicted"/>
<evidence type="ECO:0000313" key="3">
    <source>
        <dbReference type="Proteomes" id="UP001212498"/>
    </source>
</evidence>
<feature type="signal peptide" evidence="1">
    <location>
        <begin position="1"/>
        <end position="30"/>
    </location>
</feature>
<name>A0ABT4T1U4_9ACTN</name>